<keyword evidence="5" id="KW-0479">Metal-binding</keyword>
<dbReference type="GO" id="GO:0046872">
    <property type="term" value="F:metal ion binding"/>
    <property type="evidence" value="ECO:0007669"/>
    <property type="project" value="UniProtKB-KW"/>
</dbReference>
<keyword evidence="10" id="KW-0539">Nucleus</keyword>
<dbReference type="GO" id="GO:0070260">
    <property type="term" value="F:5'-tyrosyl-DNA phosphodiesterase activity"/>
    <property type="evidence" value="ECO:0007669"/>
    <property type="project" value="TreeGrafter"/>
</dbReference>
<dbReference type="PANTHER" id="PTHR15822">
    <property type="entry name" value="TRAF AND TNF RECEPTOR-ASSOCIATED PROTEIN"/>
    <property type="match status" value="1"/>
</dbReference>
<evidence type="ECO:0000256" key="9">
    <source>
        <dbReference type="ARBA" id="ARBA00023204"/>
    </source>
</evidence>
<comment type="subcellular location">
    <subcellularLocation>
        <location evidence="3">Nucleus</location>
        <location evidence="3">PML body</location>
    </subcellularLocation>
</comment>
<comment type="cofactor">
    <cofactor evidence="1">
        <name>Mn(2+)</name>
        <dbReference type="ChEBI" id="CHEBI:29035"/>
    </cofactor>
</comment>
<dbReference type="Proteomes" id="UP000816034">
    <property type="component" value="Unassembled WGS sequence"/>
</dbReference>
<dbReference type="Gene3D" id="3.60.10.10">
    <property type="entry name" value="Endonuclease/exonuclease/phosphatase"/>
    <property type="match status" value="1"/>
</dbReference>
<keyword evidence="9" id="KW-0234">DNA repair</keyword>
<evidence type="ECO:0000256" key="11">
    <source>
        <dbReference type="SAM" id="MobiDB-lite"/>
    </source>
</evidence>
<keyword evidence="4" id="KW-0540">Nuclease</keyword>
<proteinExistence type="predicted"/>
<sequence>MQPPPPPSSSSIVPVQPSSSRLAPSDQELSSAMTKLKKPSAQHIVGFEERYQQALRMQQNEDEHSAHFNRRFFFDVESREWTRFNMSHYPKMMKEMKSFPDQLKIVSLNVWFANILQNKRYEAQLDFFEQVNPDIICLQEMIPNYIENNLLKRDFVRNNYIISDIDGTSVDPYGVMVLVKRSLPILDIRITSLTTRMGRKFIHVAFAKEPITDITLMEKYFASASKGAYISQLETMIPCFAVIGTVHLESLASKSSRKTQLEQIHPVLEHYSSSSLRMLMGDFNFDSESKENENLTSGIFKDYTDVWYSLYPQHVIEGKTFPYGPHRKGDRLDRMMIKSTIFLPQKMEVFGKQPLPLSSEEQTMLREKFHMEKVCLSDHYGIYCELQHC</sequence>
<evidence type="ECO:0000256" key="5">
    <source>
        <dbReference type="ARBA" id="ARBA00022723"/>
    </source>
</evidence>
<dbReference type="GeneID" id="68095586"/>
<dbReference type="InterPro" id="IPR051547">
    <property type="entry name" value="TDP2-like"/>
</dbReference>
<feature type="region of interest" description="Disordered" evidence="11">
    <location>
        <begin position="1"/>
        <end position="31"/>
    </location>
</feature>
<gene>
    <name evidence="13" type="ORF">C9374_003131</name>
</gene>
<feature type="domain" description="Endonuclease/exonuclease/phosphatase" evidence="12">
    <location>
        <begin position="107"/>
        <end position="379"/>
    </location>
</feature>
<evidence type="ECO:0000256" key="2">
    <source>
        <dbReference type="ARBA" id="ARBA00001946"/>
    </source>
</evidence>
<dbReference type="GO" id="GO:0006302">
    <property type="term" value="P:double-strand break repair"/>
    <property type="evidence" value="ECO:0007669"/>
    <property type="project" value="TreeGrafter"/>
</dbReference>
<evidence type="ECO:0000259" key="12">
    <source>
        <dbReference type="Pfam" id="PF03372"/>
    </source>
</evidence>
<evidence type="ECO:0000313" key="13">
    <source>
        <dbReference type="EMBL" id="KAG2385982.1"/>
    </source>
</evidence>
<dbReference type="AlphaFoldDB" id="A0AA88GS14"/>
<dbReference type="InterPro" id="IPR036691">
    <property type="entry name" value="Endo/exonu/phosph_ase_sf"/>
</dbReference>
<dbReference type="GO" id="GO:0003697">
    <property type="term" value="F:single-stranded DNA binding"/>
    <property type="evidence" value="ECO:0007669"/>
    <property type="project" value="TreeGrafter"/>
</dbReference>
<comment type="caution">
    <text evidence="13">The sequence shown here is derived from an EMBL/GenBank/DDBJ whole genome shotgun (WGS) entry which is preliminary data.</text>
</comment>
<dbReference type="InterPro" id="IPR005135">
    <property type="entry name" value="Endo/exonuclease/phosphatase"/>
</dbReference>
<keyword evidence="14" id="KW-1185">Reference proteome</keyword>
<dbReference type="RefSeq" id="XP_044549975.1">
    <property type="nucleotide sequence ID" value="XM_044692626.1"/>
</dbReference>
<evidence type="ECO:0000256" key="7">
    <source>
        <dbReference type="ARBA" id="ARBA00022801"/>
    </source>
</evidence>
<dbReference type="PANTHER" id="PTHR15822:SF4">
    <property type="entry name" value="TYROSYL-DNA PHOSPHODIESTERASE 2"/>
    <property type="match status" value="1"/>
</dbReference>
<accession>A0AA88GS14</accession>
<evidence type="ECO:0000313" key="14">
    <source>
        <dbReference type="Proteomes" id="UP000816034"/>
    </source>
</evidence>
<evidence type="ECO:0000256" key="6">
    <source>
        <dbReference type="ARBA" id="ARBA00022763"/>
    </source>
</evidence>
<dbReference type="CDD" id="cd09080">
    <property type="entry name" value="TDP2"/>
    <property type="match status" value="1"/>
</dbReference>
<evidence type="ECO:0000256" key="4">
    <source>
        <dbReference type="ARBA" id="ARBA00022722"/>
    </source>
</evidence>
<name>A0AA88GS14_NAELO</name>
<reference evidence="13 14" key="1">
    <citation type="journal article" date="2018" name="BMC Genomics">
        <title>The genome of Naegleria lovaniensis, the basis for a comparative approach to unravel pathogenicity factors of the human pathogenic amoeba N. fowleri.</title>
        <authorList>
            <person name="Liechti N."/>
            <person name="Schurch N."/>
            <person name="Bruggmann R."/>
            <person name="Wittwer M."/>
        </authorList>
    </citation>
    <scope>NUCLEOTIDE SEQUENCE [LARGE SCALE GENOMIC DNA]</scope>
    <source>
        <strain evidence="13 14">ATCC 30569</strain>
    </source>
</reference>
<evidence type="ECO:0000256" key="8">
    <source>
        <dbReference type="ARBA" id="ARBA00022842"/>
    </source>
</evidence>
<keyword evidence="8" id="KW-0460">Magnesium</keyword>
<evidence type="ECO:0000256" key="3">
    <source>
        <dbReference type="ARBA" id="ARBA00004322"/>
    </source>
</evidence>
<dbReference type="GO" id="GO:0005737">
    <property type="term" value="C:cytoplasm"/>
    <property type="evidence" value="ECO:0007669"/>
    <property type="project" value="TreeGrafter"/>
</dbReference>
<dbReference type="EMBL" id="PYSW02000017">
    <property type="protein sequence ID" value="KAG2385982.1"/>
    <property type="molecule type" value="Genomic_DNA"/>
</dbReference>
<organism evidence="13 14">
    <name type="scientific">Naegleria lovaniensis</name>
    <name type="common">Amoeba</name>
    <dbReference type="NCBI Taxonomy" id="51637"/>
    <lineage>
        <taxon>Eukaryota</taxon>
        <taxon>Discoba</taxon>
        <taxon>Heterolobosea</taxon>
        <taxon>Tetramitia</taxon>
        <taxon>Eutetramitia</taxon>
        <taxon>Vahlkampfiidae</taxon>
        <taxon>Naegleria</taxon>
    </lineage>
</organism>
<dbReference type="Pfam" id="PF03372">
    <property type="entry name" value="Exo_endo_phos"/>
    <property type="match status" value="1"/>
</dbReference>
<dbReference type="SUPFAM" id="SSF56219">
    <property type="entry name" value="DNase I-like"/>
    <property type="match status" value="1"/>
</dbReference>
<keyword evidence="7" id="KW-0378">Hydrolase</keyword>
<evidence type="ECO:0000256" key="1">
    <source>
        <dbReference type="ARBA" id="ARBA00001936"/>
    </source>
</evidence>
<keyword evidence="6" id="KW-0227">DNA damage</keyword>
<comment type="cofactor">
    <cofactor evidence="2">
        <name>Mg(2+)</name>
        <dbReference type="ChEBI" id="CHEBI:18420"/>
    </cofactor>
</comment>
<dbReference type="GO" id="GO:0004518">
    <property type="term" value="F:nuclease activity"/>
    <property type="evidence" value="ECO:0007669"/>
    <property type="project" value="UniProtKB-KW"/>
</dbReference>
<feature type="compositionally biased region" description="Low complexity" evidence="11">
    <location>
        <begin position="9"/>
        <end position="20"/>
    </location>
</feature>
<evidence type="ECO:0000256" key="10">
    <source>
        <dbReference type="ARBA" id="ARBA00023242"/>
    </source>
</evidence>
<protein>
    <recommendedName>
        <fullName evidence="12">Endonuclease/exonuclease/phosphatase domain-containing protein</fullName>
    </recommendedName>
</protein>